<accession>F5YJL1</accession>
<dbReference type="KEGG" id="tpi:TREPR_3404"/>
<dbReference type="Proteomes" id="UP000009223">
    <property type="component" value="Chromosome"/>
</dbReference>
<dbReference type="Gene3D" id="1.10.10.60">
    <property type="entry name" value="Homeodomain-like"/>
    <property type="match status" value="2"/>
</dbReference>
<dbReference type="InterPro" id="IPR020449">
    <property type="entry name" value="Tscrpt_reg_AraC-type_HTH"/>
</dbReference>
<dbReference type="SUPFAM" id="SSF46689">
    <property type="entry name" value="Homeodomain-like"/>
    <property type="match status" value="2"/>
</dbReference>
<dbReference type="eggNOG" id="COG4936">
    <property type="taxonomic scope" value="Bacteria"/>
</dbReference>
<keyword evidence="3" id="KW-0804">Transcription</keyword>
<keyword evidence="1" id="KW-0805">Transcription regulation</keyword>
<dbReference type="SMART" id="SM00342">
    <property type="entry name" value="HTH_ARAC"/>
    <property type="match status" value="1"/>
</dbReference>
<dbReference type="GO" id="GO:0003700">
    <property type="term" value="F:DNA-binding transcription factor activity"/>
    <property type="evidence" value="ECO:0007669"/>
    <property type="project" value="InterPro"/>
</dbReference>
<dbReference type="PANTHER" id="PTHR43280">
    <property type="entry name" value="ARAC-FAMILY TRANSCRIPTIONAL REGULATOR"/>
    <property type="match status" value="1"/>
</dbReference>
<organism evidence="5 6">
    <name type="scientific">Treponema primitia (strain ATCC BAA-887 / DSM 12427 / ZAS-2)</name>
    <dbReference type="NCBI Taxonomy" id="545694"/>
    <lineage>
        <taxon>Bacteria</taxon>
        <taxon>Pseudomonadati</taxon>
        <taxon>Spirochaetota</taxon>
        <taxon>Spirochaetia</taxon>
        <taxon>Spirochaetales</taxon>
        <taxon>Treponemataceae</taxon>
        <taxon>Treponema</taxon>
    </lineage>
</organism>
<feature type="domain" description="HTH araC/xylS-type" evidence="4">
    <location>
        <begin position="372"/>
        <end position="470"/>
    </location>
</feature>
<reference evidence="6" key="1">
    <citation type="submission" date="2009-12" db="EMBL/GenBank/DDBJ databases">
        <title>Complete sequence of Treponema primitia strain ZAS-2.</title>
        <authorList>
            <person name="Tetu S.G."/>
            <person name="Matson E."/>
            <person name="Ren Q."/>
            <person name="Seshadri R."/>
            <person name="Elbourne L."/>
            <person name="Hassan K.A."/>
            <person name="Durkin A."/>
            <person name="Radune D."/>
            <person name="Mohamoud Y."/>
            <person name="Shay R."/>
            <person name="Jin S."/>
            <person name="Zhang X."/>
            <person name="Lucey K."/>
            <person name="Ballor N.R."/>
            <person name="Ottesen E."/>
            <person name="Rosenthal R."/>
            <person name="Allen A."/>
            <person name="Leadbetter J.R."/>
            <person name="Paulsen I.T."/>
        </authorList>
    </citation>
    <scope>NUCLEOTIDE SEQUENCE [LARGE SCALE GENOMIC DNA]</scope>
    <source>
        <strain evidence="6">ATCC BAA-887 / DSM 12427 / ZAS-2</strain>
    </source>
</reference>
<dbReference type="OrthoDB" id="360808at2"/>
<dbReference type="HOGENOM" id="CLU_036605_1_1_12"/>
<dbReference type="PANTHER" id="PTHR43280:SF10">
    <property type="entry name" value="REGULATORY PROTEIN POCR"/>
    <property type="match status" value="1"/>
</dbReference>
<dbReference type="EMBL" id="CP001843">
    <property type="protein sequence ID" value="AEF86717.1"/>
    <property type="molecule type" value="Genomic_DNA"/>
</dbReference>
<dbReference type="GO" id="GO:0043565">
    <property type="term" value="F:sequence-specific DNA binding"/>
    <property type="evidence" value="ECO:0007669"/>
    <property type="project" value="InterPro"/>
</dbReference>
<keyword evidence="2" id="KW-0238">DNA-binding</keyword>
<name>F5YJL1_TREPZ</name>
<evidence type="ECO:0000259" key="4">
    <source>
        <dbReference type="PROSITE" id="PS01124"/>
    </source>
</evidence>
<dbReference type="Pfam" id="PF10114">
    <property type="entry name" value="PocR"/>
    <property type="match status" value="1"/>
</dbReference>
<dbReference type="InterPro" id="IPR018060">
    <property type="entry name" value="HTH_AraC"/>
</dbReference>
<dbReference type="STRING" id="545694.TREPR_3404"/>
<dbReference type="Pfam" id="PF12833">
    <property type="entry name" value="HTH_18"/>
    <property type="match status" value="1"/>
</dbReference>
<dbReference type="RefSeq" id="WP_015706879.1">
    <property type="nucleotide sequence ID" value="NC_015578.1"/>
</dbReference>
<evidence type="ECO:0000313" key="5">
    <source>
        <dbReference type="EMBL" id="AEF86717.1"/>
    </source>
</evidence>
<dbReference type="PRINTS" id="PR00032">
    <property type="entry name" value="HTHARAC"/>
</dbReference>
<dbReference type="InterPro" id="IPR009057">
    <property type="entry name" value="Homeodomain-like_sf"/>
</dbReference>
<evidence type="ECO:0000313" key="6">
    <source>
        <dbReference type="Proteomes" id="UP000009223"/>
    </source>
</evidence>
<dbReference type="PROSITE" id="PS01124">
    <property type="entry name" value="HTH_ARAC_FAMILY_2"/>
    <property type="match status" value="1"/>
</dbReference>
<sequence>MTLNNSNIILRREIEPMLLKARSALQSYEKATGVNVSVLDQAGHSISEEMAQPPEEGRVVAALLATKSPAQETLRLKSALQAADQVGDPSFFCALCRKYSRQDDRVWDDDEYPCTAIHIHSISQAQHAGGVYIYTCEMGFAYWTCPLSTGGRLAGALIAGRVLGVKRQEAVEKIFTMSRGLISREESAGYLEYVPEKSQDEIKSLAQLLLTCAEQISRSPETYHEILKRRAQQQTKLLDQIETLKNQYPSGELVPCYPIEKERLLMASLRRGDNESSRKVLDELLALLFFSNPDNFKFMQYRAIELVVLLSRAAVTSGNTEDALLEMNNQFLLDIQEAQNMEELIDMLYQVVDSMTGQIFSFRGVRHASALRKAERYIWENYTRKLSLQEVATASGLSAPYFSTVFKEEMGENLSGYLNRLRVERAAAMLSGSDFPLSEIAGACGFEDQSWFSKIFKNYTGMSPGKYRIQNCGSGPALSTDNLPVNHHTIGG</sequence>
<reference evidence="5 6" key="2">
    <citation type="journal article" date="2011" name="ISME J.">
        <title>RNA-seq reveals cooperative metabolic interactions between two termite-gut spirochete species in co-culture.</title>
        <authorList>
            <person name="Rosenthal A.Z."/>
            <person name="Matson E.G."/>
            <person name="Eldar A."/>
            <person name="Leadbetter J.R."/>
        </authorList>
    </citation>
    <scope>NUCLEOTIDE SEQUENCE [LARGE SCALE GENOMIC DNA]</scope>
    <source>
        <strain evidence="6">ATCC BAA-887 / DSM 12427 / ZAS-2</strain>
    </source>
</reference>
<dbReference type="InterPro" id="IPR018771">
    <property type="entry name" value="PocR_dom"/>
</dbReference>
<protein>
    <submittedName>
        <fullName evidence="5">Transcriptional regulator, AraC family</fullName>
    </submittedName>
</protein>
<gene>
    <name evidence="5" type="ordered locus">TREPR_3404</name>
</gene>
<dbReference type="eggNOG" id="COG2207">
    <property type="taxonomic scope" value="Bacteria"/>
</dbReference>
<keyword evidence="6" id="KW-1185">Reference proteome</keyword>
<evidence type="ECO:0000256" key="3">
    <source>
        <dbReference type="ARBA" id="ARBA00023163"/>
    </source>
</evidence>
<proteinExistence type="predicted"/>
<evidence type="ECO:0000256" key="2">
    <source>
        <dbReference type="ARBA" id="ARBA00023125"/>
    </source>
</evidence>
<evidence type="ECO:0000256" key="1">
    <source>
        <dbReference type="ARBA" id="ARBA00023015"/>
    </source>
</evidence>
<dbReference type="AlphaFoldDB" id="F5YJL1"/>